<comment type="caution">
    <text evidence="3">The sequence shown here is derived from an EMBL/GenBank/DDBJ whole genome shotgun (WGS) entry which is preliminary data.</text>
</comment>
<keyword evidence="2" id="KW-0804">Transcription</keyword>
<gene>
    <name evidence="3" type="ORF">CXU22_07890</name>
</gene>
<evidence type="ECO:0000313" key="4">
    <source>
        <dbReference type="Proteomes" id="UP000236000"/>
    </source>
</evidence>
<keyword evidence="1 3" id="KW-0240">DNA-directed RNA polymerase</keyword>
<dbReference type="GO" id="GO:0000428">
    <property type="term" value="C:DNA-directed RNA polymerase complex"/>
    <property type="evidence" value="ECO:0007669"/>
    <property type="project" value="UniProtKB-KW"/>
</dbReference>
<name>A0A2N8HCP4_9BACT</name>
<evidence type="ECO:0000256" key="1">
    <source>
        <dbReference type="ARBA" id="ARBA00022478"/>
    </source>
</evidence>
<dbReference type="OrthoDB" id="198104at2"/>
<dbReference type="EMBL" id="PJKA01000012">
    <property type="protein sequence ID" value="PNC17665.1"/>
    <property type="molecule type" value="Genomic_DNA"/>
</dbReference>
<dbReference type="SUPFAM" id="SSF63562">
    <property type="entry name" value="RPB6/omega subunit-like"/>
    <property type="match status" value="1"/>
</dbReference>
<dbReference type="InterPro" id="IPR036161">
    <property type="entry name" value="RPB6/omega-like_sf"/>
</dbReference>
<dbReference type="GO" id="GO:0006351">
    <property type="term" value="P:DNA-templated transcription"/>
    <property type="evidence" value="ECO:0007669"/>
    <property type="project" value="InterPro"/>
</dbReference>
<organism evidence="3 4">
    <name type="scientific">Akkermansia muciniphila</name>
    <dbReference type="NCBI Taxonomy" id="239935"/>
    <lineage>
        <taxon>Bacteria</taxon>
        <taxon>Pseudomonadati</taxon>
        <taxon>Verrucomicrobiota</taxon>
        <taxon>Verrucomicrobiia</taxon>
        <taxon>Verrucomicrobiales</taxon>
        <taxon>Akkermansiaceae</taxon>
        <taxon>Akkermansia</taxon>
    </lineage>
</organism>
<dbReference type="Proteomes" id="UP000236000">
    <property type="component" value="Unassembled WGS sequence"/>
</dbReference>
<dbReference type="GO" id="GO:0003677">
    <property type="term" value="F:DNA binding"/>
    <property type="evidence" value="ECO:0007669"/>
    <property type="project" value="InterPro"/>
</dbReference>
<protein>
    <submittedName>
        <fullName evidence="3">DNA-directed RNA polymerase subunit omega</fullName>
    </submittedName>
</protein>
<reference evidence="3 4" key="1">
    <citation type="journal article" date="2017" name="BMC Genomics">
        <title>Genome sequencing of 39 Akkermansia muciniphila isolates reveals its population structure, genomic and functional diverisity, and global distribution in mammalian gut microbiotas.</title>
        <authorList>
            <person name="Guo X."/>
            <person name="Li S."/>
            <person name="Zhang J."/>
            <person name="Wu F."/>
            <person name="Li X."/>
            <person name="Wu D."/>
            <person name="Zhang M."/>
            <person name="Ou Z."/>
            <person name="Jie Z."/>
            <person name="Yan Q."/>
            <person name="Li P."/>
            <person name="Yi J."/>
            <person name="Peng Y."/>
        </authorList>
    </citation>
    <scope>NUCLEOTIDE SEQUENCE [LARGE SCALE GENOMIC DNA]</scope>
    <source>
        <strain evidence="3 4">GP24</strain>
    </source>
</reference>
<dbReference type="AlphaFoldDB" id="A0A2N8HCP4"/>
<dbReference type="GO" id="GO:0003899">
    <property type="term" value="F:DNA-directed RNA polymerase activity"/>
    <property type="evidence" value="ECO:0007669"/>
    <property type="project" value="InterPro"/>
</dbReference>
<dbReference type="Gene3D" id="3.90.940.10">
    <property type="match status" value="1"/>
</dbReference>
<dbReference type="RefSeq" id="WP_102714286.1">
    <property type="nucleotide sequence ID" value="NZ_CABMLK010000001.1"/>
</dbReference>
<evidence type="ECO:0000256" key="2">
    <source>
        <dbReference type="ARBA" id="ARBA00023163"/>
    </source>
</evidence>
<proteinExistence type="predicted"/>
<evidence type="ECO:0000313" key="3">
    <source>
        <dbReference type="EMBL" id="PNC17665.1"/>
    </source>
</evidence>
<dbReference type="NCBIfam" id="NF001579">
    <property type="entry name" value="PRK00392.6-2"/>
    <property type="match status" value="1"/>
</dbReference>
<sequence>MKAELVEQASKIISEPQMLINVVSRRVAQLNNGRAPLVPTTPHMGNANIALTEIVEGKLVYHAESDSLEEGNQ</sequence>
<accession>A0A2N8HCP4</accession>